<dbReference type="EMBL" id="CM020620">
    <property type="protein sequence ID" value="KAK1867707.1"/>
    <property type="molecule type" value="Genomic_DNA"/>
</dbReference>
<gene>
    <name evidence="1" type="ORF">I4F81_010212</name>
</gene>
<evidence type="ECO:0000313" key="1">
    <source>
        <dbReference type="EMBL" id="KAK1867707.1"/>
    </source>
</evidence>
<proteinExistence type="predicted"/>
<reference evidence="1" key="1">
    <citation type="submission" date="2019-11" db="EMBL/GenBank/DDBJ databases">
        <title>Nori genome reveals adaptations in red seaweeds to the harsh intertidal environment.</title>
        <authorList>
            <person name="Wang D."/>
            <person name="Mao Y."/>
        </authorList>
    </citation>
    <scope>NUCLEOTIDE SEQUENCE</scope>
    <source>
        <tissue evidence="1">Gametophyte</tissue>
    </source>
</reference>
<name>A0ACC3CC13_PYRYE</name>
<dbReference type="Proteomes" id="UP000798662">
    <property type="component" value="Chromosome 3"/>
</dbReference>
<accession>A0ACC3CC13</accession>
<sequence length="121" mass="12362">MASSPKVVLYSYWKSSCAWRVRIALNLLGVDYEYKAVHLVRDARGMAAADALVARHGGGGLAVAAAGGVTAAEAVLVPAALAAPRFGVHMAAYPHVAAVVARFQDTDAFAKAAPAACPDAA</sequence>
<keyword evidence="2" id="KW-1185">Reference proteome</keyword>
<comment type="caution">
    <text evidence="1">The sequence shown here is derived from an EMBL/GenBank/DDBJ whole genome shotgun (WGS) entry which is preliminary data.</text>
</comment>
<protein>
    <submittedName>
        <fullName evidence="1">Uncharacterized protein</fullName>
    </submittedName>
</protein>
<evidence type="ECO:0000313" key="2">
    <source>
        <dbReference type="Proteomes" id="UP000798662"/>
    </source>
</evidence>
<organism evidence="1 2">
    <name type="scientific">Pyropia yezoensis</name>
    <name type="common">Susabi-nori</name>
    <name type="synonym">Porphyra yezoensis</name>
    <dbReference type="NCBI Taxonomy" id="2788"/>
    <lineage>
        <taxon>Eukaryota</taxon>
        <taxon>Rhodophyta</taxon>
        <taxon>Bangiophyceae</taxon>
        <taxon>Bangiales</taxon>
        <taxon>Bangiaceae</taxon>
        <taxon>Pyropia</taxon>
    </lineage>
</organism>